<dbReference type="EMBL" id="AAOH01000004">
    <property type="protein sequence ID" value="EAR28566.1"/>
    <property type="molecule type" value="Genomic_DNA"/>
</dbReference>
<name>A4CB08_9GAMM</name>
<evidence type="ECO:0000313" key="2">
    <source>
        <dbReference type="EMBL" id="EAR28566.1"/>
    </source>
</evidence>
<gene>
    <name evidence="2" type="ORF">PTD2_22162</name>
</gene>
<sequence>MKRFVWLLFATLLLAVMALFVLKRPDGQTWLSIDNITYTIIDTIGQNDVISDAENALNTAFENVSNRLDQSTNSETKTTIYRWQDAQGAWHFSDKPNTQGVSETVELNSQDITVIPAISLDKEQTVPTLSIQKHLPESPINRLLEAKNVLDDAKQVQGLVDKRQAELDRAIESATSQK</sequence>
<reference evidence="2 3" key="1">
    <citation type="submission" date="2006-02" db="EMBL/GenBank/DDBJ databases">
        <authorList>
            <person name="Moran M.A."/>
            <person name="Kjelleberg S."/>
            <person name="Egan S."/>
            <person name="Saunders N."/>
            <person name="Thomas T."/>
            <person name="Ferriera S."/>
            <person name="Johnson J."/>
            <person name="Kravitz S."/>
            <person name="Halpern A."/>
            <person name="Remington K."/>
            <person name="Beeson K."/>
            <person name="Tran B."/>
            <person name="Rogers Y.-H."/>
            <person name="Friedman R."/>
            <person name="Venter J.C."/>
        </authorList>
    </citation>
    <scope>NUCLEOTIDE SEQUENCE [LARGE SCALE GENOMIC DNA]</scope>
    <source>
        <strain evidence="2 3">D2</strain>
    </source>
</reference>
<evidence type="ECO:0000313" key="3">
    <source>
        <dbReference type="Proteomes" id="UP000006201"/>
    </source>
</evidence>
<protein>
    <submittedName>
        <fullName evidence="2">Putative orphan protein</fullName>
    </submittedName>
</protein>
<dbReference type="AlphaFoldDB" id="A4CB08"/>
<comment type="caution">
    <text evidence="2">The sequence shown here is derived from an EMBL/GenBank/DDBJ whole genome shotgun (WGS) entry which is preliminary data.</text>
</comment>
<dbReference type="Proteomes" id="UP000006201">
    <property type="component" value="Unassembled WGS sequence"/>
</dbReference>
<dbReference type="Pfam" id="PF13511">
    <property type="entry name" value="DUF4124"/>
    <property type="match status" value="1"/>
</dbReference>
<dbReference type="RefSeq" id="WP_009840393.1">
    <property type="nucleotide sequence ID" value="NZ_CH959301.1"/>
</dbReference>
<feature type="domain" description="DUF4124" evidence="1">
    <location>
        <begin position="78"/>
        <end position="105"/>
    </location>
</feature>
<dbReference type="eggNOG" id="ENOG5030SS1">
    <property type="taxonomic scope" value="Bacteria"/>
</dbReference>
<dbReference type="InterPro" id="IPR025392">
    <property type="entry name" value="DUF4124"/>
</dbReference>
<dbReference type="HOGENOM" id="CLU_1561574_0_0_6"/>
<accession>A4CB08</accession>
<organism evidence="2 3">
    <name type="scientific">Pseudoalteromonas tunicata D2</name>
    <dbReference type="NCBI Taxonomy" id="87626"/>
    <lineage>
        <taxon>Bacteria</taxon>
        <taxon>Pseudomonadati</taxon>
        <taxon>Pseudomonadota</taxon>
        <taxon>Gammaproteobacteria</taxon>
        <taxon>Alteromonadales</taxon>
        <taxon>Pseudoalteromonadaceae</taxon>
        <taxon>Pseudoalteromonas</taxon>
    </lineage>
</organism>
<proteinExistence type="predicted"/>
<keyword evidence="3" id="KW-1185">Reference proteome</keyword>
<dbReference type="OrthoDB" id="6079871at2"/>
<dbReference type="STRING" id="87626.PTD2_22162"/>
<evidence type="ECO:0000259" key="1">
    <source>
        <dbReference type="Pfam" id="PF13511"/>
    </source>
</evidence>